<gene>
    <name evidence="7" type="primary">dhdh</name>
    <name evidence="7" type="ORF">SNAT2548_LOCUS5211</name>
</gene>
<evidence type="ECO:0000256" key="3">
    <source>
        <dbReference type="ARBA" id="ARBA00038984"/>
    </source>
</evidence>
<dbReference type="PANTHER" id="PTHR22604:SF105">
    <property type="entry name" value="TRANS-1,2-DIHYDROBENZENE-1,2-DIOL DEHYDROGENASE"/>
    <property type="match status" value="1"/>
</dbReference>
<dbReference type="Pfam" id="PF01408">
    <property type="entry name" value="GFO_IDH_MocA"/>
    <property type="match status" value="1"/>
</dbReference>
<dbReference type="Gene3D" id="3.30.360.10">
    <property type="entry name" value="Dihydrodipicolinate Reductase, domain 2"/>
    <property type="match status" value="1"/>
</dbReference>
<dbReference type="EC" id="1.1.1.179" evidence="3"/>
<comment type="caution">
    <text evidence="7">The sequence shown here is derived from an EMBL/GenBank/DDBJ whole genome shotgun (WGS) entry which is preliminary data.</text>
</comment>
<dbReference type="OrthoDB" id="2129491at2759"/>
<feature type="domain" description="Gfo/Idh/MocA-like oxidoreductase N-terminal" evidence="6">
    <location>
        <begin position="78"/>
        <end position="195"/>
    </location>
</feature>
<dbReference type="InterPro" id="IPR036291">
    <property type="entry name" value="NAD(P)-bd_dom_sf"/>
</dbReference>
<name>A0A812J1D8_9DINO</name>
<evidence type="ECO:0000256" key="1">
    <source>
        <dbReference type="ARBA" id="ARBA00010928"/>
    </source>
</evidence>
<dbReference type="SUPFAM" id="SSF55347">
    <property type="entry name" value="Glyceraldehyde-3-phosphate dehydrogenase-like, C-terminal domain"/>
    <property type="match status" value="1"/>
</dbReference>
<evidence type="ECO:0000259" key="6">
    <source>
        <dbReference type="Pfam" id="PF01408"/>
    </source>
</evidence>
<dbReference type="Gene3D" id="3.40.50.720">
    <property type="entry name" value="NAD(P)-binding Rossmann-like Domain"/>
    <property type="match status" value="1"/>
</dbReference>
<dbReference type="SUPFAM" id="SSF51735">
    <property type="entry name" value="NAD(P)-binding Rossmann-fold domains"/>
    <property type="match status" value="1"/>
</dbReference>
<evidence type="ECO:0000256" key="2">
    <source>
        <dbReference type="ARBA" id="ARBA00023002"/>
    </source>
</evidence>
<dbReference type="Proteomes" id="UP000604046">
    <property type="component" value="Unassembled WGS sequence"/>
</dbReference>
<proteinExistence type="inferred from homology"/>
<dbReference type="AlphaFoldDB" id="A0A812J1D8"/>
<keyword evidence="2" id="KW-0560">Oxidoreductase</keyword>
<dbReference type="InterPro" id="IPR050984">
    <property type="entry name" value="Gfo/Idh/MocA_domain"/>
</dbReference>
<reference evidence="7" key="1">
    <citation type="submission" date="2021-02" db="EMBL/GenBank/DDBJ databases">
        <authorList>
            <person name="Dougan E. K."/>
            <person name="Rhodes N."/>
            <person name="Thang M."/>
            <person name="Chan C."/>
        </authorList>
    </citation>
    <scope>NUCLEOTIDE SEQUENCE</scope>
</reference>
<accession>A0A812J1D8</accession>
<sequence length="406" mass="44170">MKIVQDPPNKLPQDTPADVAEAVKGLLHKNPKERMLPAEAYKMTHESLIASWDRRRRMATPLDIRLGLTRPEDVSFKLRWGILGCGPISSDWCKCLKEVPGAVLQSCAARDEAKASKFAASHGVERVAPDYQALVADPDVDIIYIGTITSLHKEQVLMAISAGKHVLCEKPLATTAADAAELYAAAEARDVALIEGMWTRYFPAVEHARAAIELGTIGEVRMVQADFPEICYAVQYAPLFFGSTAPTAVVSAGTGGTGGGAVIHYDGRGAAVLSFPSWACEVPEVCEVIGTKGRITLDNWAMHPSRITIRLTTEQCWNEPQGHTSTAQNGVRPHVEQVTYPVPEPAGLPAAGWNYVNQHGFLYQAEAVHRCLAAGLKECPQFTKAESMRIMEMLDEIEKGIADPCR</sequence>
<organism evidence="7 8">
    <name type="scientific">Symbiodinium natans</name>
    <dbReference type="NCBI Taxonomy" id="878477"/>
    <lineage>
        <taxon>Eukaryota</taxon>
        <taxon>Sar</taxon>
        <taxon>Alveolata</taxon>
        <taxon>Dinophyceae</taxon>
        <taxon>Suessiales</taxon>
        <taxon>Symbiodiniaceae</taxon>
        <taxon>Symbiodinium</taxon>
    </lineage>
</organism>
<dbReference type="EMBL" id="CAJNDS010000332">
    <property type="protein sequence ID" value="CAE7193249.1"/>
    <property type="molecule type" value="Genomic_DNA"/>
</dbReference>
<dbReference type="GO" id="GO:0047837">
    <property type="term" value="F:D-xylose 1-dehydrogenase (NADP+) activity"/>
    <property type="evidence" value="ECO:0007669"/>
    <property type="project" value="UniProtKB-EC"/>
</dbReference>
<comment type="catalytic activity">
    <reaction evidence="5">
        <text>D-xylose + NADP(+) = D-xylono-1,5-lactone + NADPH + H(+)</text>
        <dbReference type="Rhea" id="RHEA:22000"/>
        <dbReference type="ChEBI" id="CHEBI:15378"/>
        <dbReference type="ChEBI" id="CHEBI:15867"/>
        <dbReference type="ChEBI" id="CHEBI:53455"/>
        <dbReference type="ChEBI" id="CHEBI:57783"/>
        <dbReference type="ChEBI" id="CHEBI:58349"/>
        <dbReference type="EC" id="1.1.1.179"/>
    </reaction>
</comment>
<comment type="similarity">
    <text evidence="1">Belongs to the Gfo/Idh/MocA family.</text>
</comment>
<evidence type="ECO:0000313" key="8">
    <source>
        <dbReference type="Proteomes" id="UP000604046"/>
    </source>
</evidence>
<evidence type="ECO:0000313" key="7">
    <source>
        <dbReference type="EMBL" id="CAE7193249.1"/>
    </source>
</evidence>
<dbReference type="InterPro" id="IPR000683">
    <property type="entry name" value="Gfo/Idh/MocA-like_OxRdtase_N"/>
</dbReference>
<keyword evidence="8" id="KW-1185">Reference proteome</keyword>
<evidence type="ECO:0000256" key="5">
    <source>
        <dbReference type="ARBA" id="ARBA00049233"/>
    </source>
</evidence>
<evidence type="ECO:0000256" key="4">
    <source>
        <dbReference type="ARBA" id="ARBA00042988"/>
    </source>
</evidence>
<protein>
    <recommendedName>
        <fullName evidence="3">D-xylose 1-dehydrogenase (NADP(+), D-xylono-1,5-lactone-forming)</fullName>
        <ecNumber evidence="3">1.1.1.179</ecNumber>
    </recommendedName>
    <alternativeName>
        <fullName evidence="4">D-xylose-NADP dehydrogenase</fullName>
    </alternativeName>
</protein>
<dbReference type="PANTHER" id="PTHR22604">
    <property type="entry name" value="OXIDOREDUCTASES"/>
    <property type="match status" value="1"/>
</dbReference>
<dbReference type="GO" id="GO:0000166">
    <property type="term" value="F:nucleotide binding"/>
    <property type="evidence" value="ECO:0007669"/>
    <property type="project" value="InterPro"/>
</dbReference>